<keyword evidence="1" id="KW-0732">Signal</keyword>
<evidence type="ECO:0000313" key="3">
    <source>
        <dbReference type="Proteomes" id="UP001201549"/>
    </source>
</evidence>
<evidence type="ECO:0000313" key="2">
    <source>
        <dbReference type="EMBL" id="MCS4558065.1"/>
    </source>
</evidence>
<keyword evidence="3" id="KW-1185">Reference proteome</keyword>
<name>A0ABT2FNZ7_9GAMM</name>
<reference evidence="3" key="1">
    <citation type="submission" date="2023-07" db="EMBL/GenBank/DDBJ databases">
        <title>Shewanella mangrovi sp. nov., an acetaldehyde- degrading bacterium isolated from mangrove sediment.</title>
        <authorList>
            <person name="Liu Y."/>
        </authorList>
    </citation>
    <scope>NUCLEOTIDE SEQUENCE [LARGE SCALE GENOMIC DNA]</scope>
    <source>
        <strain evidence="3">C32</strain>
    </source>
</reference>
<accession>A0ABT2FNZ7</accession>
<proteinExistence type="predicted"/>
<evidence type="ECO:0000256" key="1">
    <source>
        <dbReference type="SAM" id="SignalP"/>
    </source>
</evidence>
<gene>
    <name evidence="2" type="ORF">L9G74_16635</name>
</gene>
<feature type="signal peptide" evidence="1">
    <location>
        <begin position="1"/>
        <end position="17"/>
    </location>
</feature>
<dbReference type="InterPro" id="IPR022529">
    <property type="entry name" value="DUF3530"/>
</dbReference>
<sequence>MRCWLALLLFGCLPALAQHSAVGEAKQQTIEVQGQQVEVLSHPWAGRQHHGAVIMLPSLGQPAQAPGLIAYLRDELPIHGWATFSIAAPALPAPINFTTKAEDVSKAGDGTVQSRGNQASAQRSDEEWQQLRQAQQQYLGDAIKQVTPLMQQYPGGWVLVTENQTAALVMEMIAQRQLTMPNLLVVVNPYSADPEYNRQLANNYGLFAMPVLDLQSPDGAPASLATQAQRQLKLAEQVARRSRQQQLALNLSQPTAYAECLSIIRGMSVAALR</sequence>
<dbReference type="Proteomes" id="UP001201549">
    <property type="component" value="Unassembled WGS sequence"/>
</dbReference>
<protein>
    <submittedName>
        <fullName evidence="2">Alpha/beta hydrolase family protein</fullName>
    </submittedName>
</protein>
<keyword evidence="2" id="KW-0378">Hydrolase</keyword>
<organism evidence="2 3">
    <name type="scientific">Shewanella electrica</name>
    <dbReference type="NCBI Taxonomy" id="515560"/>
    <lineage>
        <taxon>Bacteria</taxon>
        <taxon>Pseudomonadati</taxon>
        <taxon>Pseudomonadota</taxon>
        <taxon>Gammaproteobacteria</taxon>
        <taxon>Alteromonadales</taxon>
        <taxon>Shewanellaceae</taxon>
        <taxon>Shewanella</taxon>
    </lineage>
</organism>
<dbReference type="RefSeq" id="WP_238897672.1">
    <property type="nucleotide sequence ID" value="NZ_JAKOGG010000016.1"/>
</dbReference>
<dbReference type="Pfam" id="PF12048">
    <property type="entry name" value="DUF3530"/>
    <property type="match status" value="1"/>
</dbReference>
<feature type="chain" id="PRO_5046113829" evidence="1">
    <location>
        <begin position="18"/>
        <end position="273"/>
    </location>
</feature>
<dbReference type="GO" id="GO:0016787">
    <property type="term" value="F:hydrolase activity"/>
    <property type="evidence" value="ECO:0007669"/>
    <property type="project" value="UniProtKB-KW"/>
</dbReference>
<comment type="caution">
    <text evidence="2">The sequence shown here is derived from an EMBL/GenBank/DDBJ whole genome shotgun (WGS) entry which is preliminary data.</text>
</comment>
<dbReference type="EMBL" id="JAKOGG010000016">
    <property type="protein sequence ID" value="MCS4558065.1"/>
    <property type="molecule type" value="Genomic_DNA"/>
</dbReference>